<keyword evidence="3" id="KW-1185">Reference proteome</keyword>
<accession>A0A834I0I6</accession>
<feature type="region of interest" description="Disordered" evidence="1">
    <location>
        <begin position="1"/>
        <end position="36"/>
    </location>
</feature>
<comment type="caution">
    <text evidence="2">The sequence shown here is derived from an EMBL/GenBank/DDBJ whole genome shotgun (WGS) entry which is preliminary data.</text>
</comment>
<organism evidence="2 3">
    <name type="scientific">Rhynchophorus ferrugineus</name>
    <name type="common">Red palm weevil</name>
    <name type="synonym">Curculio ferrugineus</name>
    <dbReference type="NCBI Taxonomy" id="354439"/>
    <lineage>
        <taxon>Eukaryota</taxon>
        <taxon>Metazoa</taxon>
        <taxon>Ecdysozoa</taxon>
        <taxon>Arthropoda</taxon>
        <taxon>Hexapoda</taxon>
        <taxon>Insecta</taxon>
        <taxon>Pterygota</taxon>
        <taxon>Neoptera</taxon>
        <taxon>Endopterygota</taxon>
        <taxon>Coleoptera</taxon>
        <taxon>Polyphaga</taxon>
        <taxon>Cucujiformia</taxon>
        <taxon>Curculionidae</taxon>
        <taxon>Dryophthorinae</taxon>
        <taxon>Rhynchophorus</taxon>
    </lineage>
</organism>
<dbReference type="EMBL" id="JAACXV010013946">
    <property type="protein sequence ID" value="KAF7271539.1"/>
    <property type="molecule type" value="Genomic_DNA"/>
</dbReference>
<sequence>ADCARQKGIGRRRRSRKNRPPERIRGGGDDDEGGGGGAAVRWLFVLTMDGRMGCKSNNLAVSSRRIWRVDPGIDPSGVMYLYHYIE</sequence>
<feature type="compositionally biased region" description="Basic and acidic residues" evidence="1">
    <location>
        <begin position="19"/>
        <end position="28"/>
    </location>
</feature>
<proteinExistence type="predicted"/>
<protein>
    <submittedName>
        <fullName evidence="2">Uncharacterized protein</fullName>
    </submittedName>
</protein>
<reference evidence="2" key="1">
    <citation type="submission" date="2020-08" db="EMBL/GenBank/DDBJ databases">
        <title>Genome sequencing and assembly of the red palm weevil Rhynchophorus ferrugineus.</title>
        <authorList>
            <person name="Dias G.B."/>
            <person name="Bergman C.M."/>
            <person name="Manee M."/>
        </authorList>
    </citation>
    <scope>NUCLEOTIDE SEQUENCE</scope>
    <source>
        <strain evidence="2">AA-2017</strain>
        <tissue evidence="2">Whole larva</tissue>
    </source>
</reference>
<dbReference type="AlphaFoldDB" id="A0A834I0I6"/>
<feature type="compositionally biased region" description="Basic residues" evidence="1">
    <location>
        <begin position="8"/>
        <end position="18"/>
    </location>
</feature>
<name>A0A834I0I6_RHYFE</name>
<evidence type="ECO:0000313" key="2">
    <source>
        <dbReference type="EMBL" id="KAF7271539.1"/>
    </source>
</evidence>
<evidence type="ECO:0000313" key="3">
    <source>
        <dbReference type="Proteomes" id="UP000625711"/>
    </source>
</evidence>
<feature type="non-terminal residue" evidence="2">
    <location>
        <position position="1"/>
    </location>
</feature>
<dbReference type="Proteomes" id="UP000625711">
    <property type="component" value="Unassembled WGS sequence"/>
</dbReference>
<gene>
    <name evidence="2" type="ORF">GWI33_015594</name>
</gene>
<evidence type="ECO:0000256" key="1">
    <source>
        <dbReference type="SAM" id="MobiDB-lite"/>
    </source>
</evidence>